<dbReference type="OrthoDB" id="366478at2759"/>
<evidence type="ECO:0008006" key="4">
    <source>
        <dbReference type="Google" id="ProtNLM"/>
    </source>
</evidence>
<keyword evidence="3" id="KW-1185">Reference proteome</keyword>
<name>L0AZU9_THEEQ</name>
<sequence>MASFSGKPLAQNPYNPFTGTQVQTISSSSVFPSSNTFQAQNNSNQSGSIFGNNTQTQSLFGNTNTQGSVFSQPQSLFSQPQGGSIFGQNTSTNSIFGQNNQQGSVFSQNSGQNSVFSQNQPIFGSSQSVNASQQNSIFSQGFNSNNTLPFSSQQSIFGANTQQEGHVQQGSAFGFTSNVPQVEPLQQQRTENVQLEEWMLEAYKSDKFQKGRIPEIPPTNDLL</sequence>
<protein>
    <recommendedName>
        <fullName evidence="4">Nucleoporin</fullName>
    </recommendedName>
</protein>
<dbReference type="eggNOG" id="KOG0845">
    <property type="taxonomic scope" value="Eukaryota"/>
</dbReference>
<gene>
    <name evidence="2" type="ORF">BEWA_005030</name>
</gene>
<dbReference type="STRING" id="1537102.L0AZU9"/>
<proteinExistence type="predicted"/>
<accession>L0AZU9</accession>
<dbReference type="AlphaFoldDB" id="L0AZU9"/>
<evidence type="ECO:0000256" key="1">
    <source>
        <dbReference type="SAM" id="MobiDB-lite"/>
    </source>
</evidence>
<dbReference type="Proteomes" id="UP000031512">
    <property type="component" value="Chromosome 3"/>
</dbReference>
<reference evidence="2 3" key="1">
    <citation type="journal article" date="2012" name="BMC Genomics">
        <title>Comparative genomic analysis and phylogenetic position of Theileria equi.</title>
        <authorList>
            <person name="Kappmeyer L.S."/>
            <person name="Thiagarajan M."/>
            <person name="Herndon D.R."/>
            <person name="Ramsay J.D."/>
            <person name="Caler E."/>
            <person name="Djikeng A."/>
            <person name="Gillespie J.J."/>
            <person name="Lau A.O."/>
            <person name="Roalson E.H."/>
            <person name="Silva J.C."/>
            <person name="Silva M.G."/>
            <person name="Suarez C.E."/>
            <person name="Ueti M.W."/>
            <person name="Nene V.M."/>
            <person name="Mealey R.H."/>
            <person name="Knowles D.P."/>
            <person name="Brayton K.A."/>
        </authorList>
    </citation>
    <scope>NUCLEOTIDE SEQUENCE [LARGE SCALE GENOMIC DNA]</scope>
    <source>
        <strain evidence="2 3">WA</strain>
    </source>
</reference>
<dbReference type="VEuPathDB" id="PiroplasmaDB:BEWA_005030"/>
<evidence type="ECO:0000313" key="3">
    <source>
        <dbReference type="Proteomes" id="UP000031512"/>
    </source>
</evidence>
<feature type="region of interest" description="Disordered" evidence="1">
    <location>
        <begin position="33"/>
        <end position="65"/>
    </location>
</feature>
<dbReference type="KEGG" id="beq:BEWA_005030"/>
<dbReference type="EMBL" id="CP001670">
    <property type="protein sequence ID" value="AFZ81095.1"/>
    <property type="molecule type" value="Genomic_DNA"/>
</dbReference>
<feature type="compositionally biased region" description="Polar residues" evidence="1">
    <location>
        <begin position="35"/>
        <end position="65"/>
    </location>
</feature>
<evidence type="ECO:0000313" key="2">
    <source>
        <dbReference type="EMBL" id="AFZ81095.1"/>
    </source>
</evidence>
<organism evidence="2 3">
    <name type="scientific">Theileria equi strain WA</name>
    <dbReference type="NCBI Taxonomy" id="1537102"/>
    <lineage>
        <taxon>Eukaryota</taxon>
        <taxon>Sar</taxon>
        <taxon>Alveolata</taxon>
        <taxon>Apicomplexa</taxon>
        <taxon>Aconoidasida</taxon>
        <taxon>Piroplasmida</taxon>
        <taxon>Theileriidae</taxon>
        <taxon>Theileria</taxon>
    </lineage>
</organism>
<dbReference type="RefSeq" id="XP_004830761.1">
    <property type="nucleotide sequence ID" value="XM_004830704.1"/>
</dbReference>
<dbReference type="GeneID" id="15804746"/>
<feature type="region of interest" description="Disordered" evidence="1">
    <location>
        <begin position="87"/>
        <end position="111"/>
    </location>
</feature>